<evidence type="ECO:0000313" key="3">
    <source>
        <dbReference type="Proteomes" id="UP000290289"/>
    </source>
</evidence>
<proteinExistence type="predicted"/>
<dbReference type="SUPFAM" id="SSF50249">
    <property type="entry name" value="Nucleic acid-binding proteins"/>
    <property type="match status" value="2"/>
</dbReference>
<keyword evidence="3" id="KW-1185">Reference proteome</keyword>
<evidence type="ECO:0000313" key="2">
    <source>
        <dbReference type="EMBL" id="RXH92102.1"/>
    </source>
</evidence>
<name>A0A498JEE1_MALDO</name>
<dbReference type="PANTHER" id="PTHR47165:SF4">
    <property type="entry name" value="OS03G0429900 PROTEIN"/>
    <property type="match status" value="1"/>
</dbReference>
<dbReference type="AlphaFoldDB" id="A0A498JEE1"/>
<reference evidence="2 3" key="1">
    <citation type="submission" date="2018-10" db="EMBL/GenBank/DDBJ databases">
        <title>A high-quality apple genome assembly.</title>
        <authorList>
            <person name="Hu J."/>
        </authorList>
    </citation>
    <scope>NUCLEOTIDE SEQUENCE [LARGE SCALE GENOMIC DNA]</scope>
    <source>
        <strain evidence="3">cv. HFTH1</strain>
        <tissue evidence="2">Young leaf</tissue>
    </source>
</reference>
<dbReference type="EMBL" id="RDQH01000334">
    <property type="protein sequence ID" value="RXH92102.1"/>
    <property type="molecule type" value="Genomic_DNA"/>
</dbReference>
<comment type="caution">
    <text evidence="2">The sequence shown here is derived from an EMBL/GenBank/DDBJ whole genome shotgun (WGS) entry which is preliminary data.</text>
</comment>
<organism evidence="2 3">
    <name type="scientific">Malus domestica</name>
    <name type="common">Apple</name>
    <name type="synonym">Pyrus malus</name>
    <dbReference type="NCBI Taxonomy" id="3750"/>
    <lineage>
        <taxon>Eukaryota</taxon>
        <taxon>Viridiplantae</taxon>
        <taxon>Streptophyta</taxon>
        <taxon>Embryophyta</taxon>
        <taxon>Tracheophyta</taxon>
        <taxon>Spermatophyta</taxon>
        <taxon>Magnoliopsida</taxon>
        <taxon>eudicotyledons</taxon>
        <taxon>Gunneridae</taxon>
        <taxon>Pentapetalae</taxon>
        <taxon>rosids</taxon>
        <taxon>fabids</taxon>
        <taxon>Rosales</taxon>
        <taxon>Rosaceae</taxon>
        <taxon>Amygdaloideae</taxon>
        <taxon>Maleae</taxon>
        <taxon>Malus</taxon>
    </lineage>
</organism>
<gene>
    <name evidence="2" type="ORF">DVH24_021125</name>
</gene>
<evidence type="ECO:0008006" key="4">
    <source>
        <dbReference type="Google" id="ProtNLM"/>
    </source>
</evidence>
<accession>A0A498JEE1</accession>
<protein>
    <recommendedName>
        <fullName evidence="4">Replication protein A OB domain-containing protein</fullName>
    </recommendedName>
</protein>
<dbReference type="InterPro" id="IPR012340">
    <property type="entry name" value="NA-bd_OB-fold"/>
</dbReference>
<feature type="region of interest" description="Disordered" evidence="1">
    <location>
        <begin position="308"/>
        <end position="331"/>
    </location>
</feature>
<dbReference type="Proteomes" id="UP000290289">
    <property type="component" value="Chromosome 8"/>
</dbReference>
<sequence>MENTAATPIHLLRPYTKVLKIKVRVCRIWRPRFPGSVEKYSGLRCILVDEMQHAVEACTANIDYEIIASKIEAGGCYEIMDFRVNKMRVVFTGKTTFKKLTSVFPPIPRHRFYLQDYNSLYPRLNRVDILTDIMGRITVVQHLEQKQINQRIEPKCDIIIQNIRREELRVTLWANVAESFSSLSAEAFNPPIMIVLTSLKVKYKVNLVLEDETNETNALIIGKSGEKLFGSSCKDLVMNQRLVDQQQLPNEFSRLIGQKKIFHLRFETRKNNLNTNDVLISNVSEDTTVQPTTPQALLTEITVSSTTVSSSTSTPETIAQSHKGKREAVRRSLFTSSEQIDVEENSEENPTDIDEVPIKLLRKKSSLICTTTDPLALKKD</sequence>
<evidence type="ECO:0000256" key="1">
    <source>
        <dbReference type="SAM" id="MobiDB-lite"/>
    </source>
</evidence>
<dbReference type="PANTHER" id="PTHR47165">
    <property type="entry name" value="OS03G0429900 PROTEIN"/>
    <property type="match status" value="1"/>
</dbReference>
<dbReference type="Gene3D" id="2.40.50.140">
    <property type="entry name" value="Nucleic acid-binding proteins"/>
    <property type="match status" value="2"/>
</dbReference>